<gene>
    <name evidence="1" type="ORF">D5086_024299</name>
</gene>
<dbReference type="EMBL" id="RCHU02000013">
    <property type="protein sequence ID" value="KAL3573686.1"/>
    <property type="molecule type" value="Genomic_DNA"/>
</dbReference>
<proteinExistence type="predicted"/>
<protein>
    <submittedName>
        <fullName evidence="1">Uncharacterized protein</fullName>
    </submittedName>
</protein>
<reference evidence="1 2" key="1">
    <citation type="journal article" date="2024" name="Plant Biotechnol. J.">
        <title>Genome and CRISPR/Cas9 system of a widespread forest tree (Populus alba) in the world.</title>
        <authorList>
            <person name="Liu Y.J."/>
            <person name="Jiang P.F."/>
            <person name="Han X.M."/>
            <person name="Li X.Y."/>
            <person name="Wang H.M."/>
            <person name="Wang Y.J."/>
            <person name="Wang X.X."/>
            <person name="Zeng Q.Y."/>
        </authorList>
    </citation>
    <scope>NUCLEOTIDE SEQUENCE [LARGE SCALE GENOMIC DNA]</scope>
    <source>
        <strain evidence="2">cv. PAL-ZL1</strain>
    </source>
</reference>
<accession>A0ACC4B5Q9</accession>
<keyword evidence="2" id="KW-1185">Reference proteome</keyword>
<organism evidence="1 2">
    <name type="scientific">Populus alba</name>
    <name type="common">White poplar</name>
    <dbReference type="NCBI Taxonomy" id="43335"/>
    <lineage>
        <taxon>Eukaryota</taxon>
        <taxon>Viridiplantae</taxon>
        <taxon>Streptophyta</taxon>
        <taxon>Embryophyta</taxon>
        <taxon>Tracheophyta</taxon>
        <taxon>Spermatophyta</taxon>
        <taxon>Magnoliopsida</taxon>
        <taxon>eudicotyledons</taxon>
        <taxon>Gunneridae</taxon>
        <taxon>Pentapetalae</taxon>
        <taxon>rosids</taxon>
        <taxon>fabids</taxon>
        <taxon>Malpighiales</taxon>
        <taxon>Salicaceae</taxon>
        <taxon>Saliceae</taxon>
        <taxon>Populus</taxon>
    </lineage>
</organism>
<comment type="caution">
    <text evidence="1">The sequence shown here is derived from an EMBL/GenBank/DDBJ whole genome shotgun (WGS) entry which is preliminary data.</text>
</comment>
<dbReference type="Proteomes" id="UP000309997">
    <property type="component" value="Unassembled WGS sequence"/>
</dbReference>
<name>A0ACC4B5Q9_POPAL</name>
<evidence type="ECO:0000313" key="1">
    <source>
        <dbReference type="EMBL" id="KAL3573686.1"/>
    </source>
</evidence>
<evidence type="ECO:0000313" key="2">
    <source>
        <dbReference type="Proteomes" id="UP000309997"/>
    </source>
</evidence>
<sequence length="116" mass="12830">MLEGVESAPGLPKDSLQALKGPSYSSVYGNLTFFVELGVLRFQLTLQEFHVMEGLVYVVIGWLESATKALESNCDKDIHDSIINCNGDITATLQVHDSLICNDRGSRHQKLYLPAF</sequence>